<dbReference type="PANTHER" id="PTHR33121">
    <property type="entry name" value="CYCLIC DI-GMP PHOSPHODIESTERASE PDEF"/>
    <property type="match status" value="1"/>
</dbReference>
<evidence type="ECO:0000313" key="4">
    <source>
        <dbReference type="EMBL" id="RDL16557.1"/>
    </source>
</evidence>
<dbReference type="Pfam" id="PF00072">
    <property type="entry name" value="Response_reg"/>
    <property type="match status" value="1"/>
</dbReference>
<dbReference type="InterPro" id="IPR011006">
    <property type="entry name" value="CheY-like_superfamily"/>
</dbReference>
<dbReference type="Gene3D" id="3.40.50.2300">
    <property type="match status" value="1"/>
</dbReference>
<dbReference type="Pfam" id="PF00563">
    <property type="entry name" value="EAL"/>
    <property type="match status" value="1"/>
</dbReference>
<dbReference type="AlphaFoldDB" id="A0A370S9X3"/>
<dbReference type="SUPFAM" id="SSF141868">
    <property type="entry name" value="EAL domain-like"/>
    <property type="match status" value="1"/>
</dbReference>
<dbReference type="GO" id="GO:0000160">
    <property type="term" value="P:phosphorelay signal transduction system"/>
    <property type="evidence" value="ECO:0007669"/>
    <property type="project" value="InterPro"/>
</dbReference>
<gene>
    <name evidence="4" type="ORF">DEU51_11356</name>
</gene>
<dbReference type="InterPro" id="IPR001633">
    <property type="entry name" value="EAL_dom"/>
</dbReference>
<proteinExistence type="predicted"/>
<dbReference type="PANTHER" id="PTHR33121:SF70">
    <property type="entry name" value="SIGNALING PROTEIN YKOW"/>
    <property type="match status" value="1"/>
</dbReference>
<dbReference type="PROSITE" id="PS50110">
    <property type="entry name" value="RESPONSE_REGULATORY"/>
    <property type="match status" value="1"/>
</dbReference>
<dbReference type="GO" id="GO:0071111">
    <property type="term" value="F:cyclic-guanylate-specific phosphodiesterase activity"/>
    <property type="evidence" value="ECO:0007669"/>
    <property type="project" value="InterPro"/>
</dbReference>
<dbReference type="SMART" id="SM00052">
    <property type="entry name" value="EAL"/>
    <property type="match status" value="1"/>
</dbReference>
<dbReference type="Gene3D" id="3.20.20.450">
    <property type="entry name" value="EAL domain"/>
    <property type="match status" value="1"/>
</dbReference>
<dbReference type="InterPro" id="IPR035919">
    <property type="entry name" value="EAL_sf"/>
</dbReference>
<evidence type="ECO:0000256" key="1">
    <source>
        <dbReference type="PROSITE-ProRule" id="PRU00169"/>
    </source>
</evidence>
<feature type="domain" description="EAL" evidence="3">
    <location>
        <begin position="170"/>
        <end position="423"/>
    </location>
</feature>
<dbReference type="PROSITE" id="PS50883">
    <property type="entry name" value="EAL"/>
    <property type="match status" value="1"/>
</dbReference>
<evidence type="ECO:0000259" key="3">
    <source>
        <dbReference type="PROSITE" id="PS50883"/>
    </source>
</evidence>
<comment type="caution">
    <text evidence="4">The sequence shown here is derived from an EMBL/GenBank/DDBJ whole genome shotgun (WGS) entry which is preliminary data.</text>
</comment>
<name>A0A370S9X3_PSEJE</name>
<reference evidence="4 5" key="1">
    <citation type="submission" date="2018-07" db="EMBL/GenBank/DDBJ databases">
        <title>Genome sequencing of rice bacterial endophytes.</title>
        <authorList>
            <person name="Venturi V."/>
        </authorList>
    </citation>
    <scope>NUCLEOTIDE SEQUENCE [LARGE SCALE GENOMIC DNA]</scope>
    <source>
        <strain evidence="4 5">E2333</strain>
    </source>
</reference>
<organism evidence="4 5">
    <name type="scientific">Pseudomonas jessenii</name>
    <dbReference type="NCBI Taxonomy" id="77298"/>
    <lineage>
        <taxon>Bacteria</taxon>
        <taxon>Pseudomonadati</taxon>
        <taxon>Pseudomonadota</taxon>
        <taxon>Gammaproteobacteria</taxon>
        <taxon>Pseudomonadales</taxon>
        <taxon>Pseudomonadaceae</taxon>
        <taxon>Pseudomonas</taxon>
    </lineage>
</organism>
<dbReference type="InterPro" id="IPR001789">
    <property type="entry name" value="Sig_transdc_resp-reg_receiver"/>
</dbReference>
<dbReference type="SUPFAM" id="SSF52172">
    <property type="entry name" value="CheY-like"/>
    <property type="match status" value="1"/>
</dbReference>
<protein>
    <submittedName>
        <fullName evidence="4">EAL domain-containing protein (Putative c-di-GMP-specific phosphodiesterase class I)</fullName>
    </submittedName>
</protein>
<dbReference type="InterPro" id="IPR050706">
    <property type="entry name" value="Cyclic-di-GMP_PDE-like"/>
</dbReference>
<evidence type="ECO:0000313" key="5">
    <source>
        <dbReference type="Proteomes" id="UP000255365"/>
    </source>
</evidence>
<dbReference type="EMBL" id="QRAV01000013">
    <property type="protein sequence ID" value="RDL16557.1"/>
    <property type="molecule type" value="Genomic_DNA"/>
</dbReference>
<sequence>MRFETFPNEFYAETPDTCANSTILEATIMPLQPLRILVLEDHAFQRSVAVSILQSLGFRQIYEASDGAQALALLKDIGCVDIALCDLQMEGMDGLQFLQRVGASGQVKSVIISSSLSADLRRAVHQMVTLLGLDLLGDVGKPLHAQVLGDLLDKYVERPSLLEAAPAFVTLASEVSVRRALADGQLHAWYQPKFNLRSGEVCGVEVLCRWLHPTRGIISPALFMPVLERCGLLDALLFSQLDQALDIQRSAREQGFFLNLAFNLQAVQLANAELTASLKDILARHAAQGAGLTFELTESGLLEAPATSLESLVRLRMMGCRLSIDDFGAGFSSLQRLCQLPFNEIKLDADFIRNLEREPRCRAAISSTLALGETLGMTVVIEGIETDAQRRELLALGCTQGQGYWYARPMAGTDLLNWLQRRSYRQISGE</sequence>
<dbReference type="SMART" id="SM00448">
    <property type="entry name" value="REC"/>
    <property type="match status" value="1"/>
</dbReference>
<keyword evidence="1" id="KW-0597">Phosphoprotein</keyword>
<feature type="domain" description="Response regulatory" evidence="2">
    <location>
        <begin position="35"/>
        <end position="156"/>
    </location>
</feature>
<evidence type="ECO:0000259" key="2">
    <source>
        <dbReference type="PROSITE" id="PS50110"/>
    </source>
</evidence>
<feature type="modified residue" description="4-aspartylphosphate" evidence="1">
    <location>
        <position position="86"/>
    </location>
</feature>
<dbReference type="CDD" id="cd01948">
    <property type="entry name" value="EAL"/>
    <property type="match status" value="1"/>
</dbReference>
<dbReference type="Proteomes" id="UP000255365">
    <property type="component" value="Unassembled WGS sequence"/>
</dbReference>
<accession>A0A370S9X3</accession>